<dbReference type="InterPro" id="IPR016181">
    <property type="entry name" value="Acyl_CoA_acyltransferase"/>
</dbReference>
<name>A0AAW2H5M3_9HYME</name>
<evidence type="ECO:0000313" key="2">
    <source>
        <dbReference type="Proteomes" id="UP001430953"/>
    </source>
</evidence>
<dbReference type="PANTHER" id="PTHR22442">
    <property type="match status" value="1"/>
</dbReference>
<dbReference type="AlphaFoldDB" id="A0AAW2H5M3"/>
<accession>A0AAW2H5M3</accession>
<dbReference type="SUPFAM" id="SSF55729">
    <property type="entry name" value="Acyl-CoA N-acyltransferases (Nat)"/>
    <property type="match status" value="1"/>
</dbReference>
<dbReference type="InterPro" id="IPR029625">
    <property type="entry name" value="FAM169"/>
</dbReference>
<protein>
    <recommendedName>
        <fullName evidence="3">N-acetyltransferase domain-containing protein</fullName>
    </recommendedName>
</protein>
<reference evidence="1 2" key="1">
    <citation type="submission" date="2023-03" db="EMBL/GenBank/DDBJ databases">
        <title>High recombination rates correlate with genetic variation in Cardiocondyla obscurior ants.</title>
        <authorList>
            <person name="Errbii M."/>
        </authorList>
    </citation>
    <scope>NUCLEOTIDE SEQUENCE [LARGE SCALE GENOMIC DNA]</scope>
    <source>
        <strain evidence="1">Alpha-2009</strain>
        <tissue evidence="1">Whole body</tissue>
    </source>
</reference>
<proteinExistence type="predicted"/>
<comment type="caution">
    <text evidence="1">The sequence shown here is derived from an EMBL/GenBank/DDBJ whole genome shotgun (WGS) entry which is preliminary data.</text>
</comment>
<dbReference type="Proteomes" id="UP001430953">
    <property type="component" value="Unassembled WGS sequence"/>
</dbReference>
<gene>
    <name evidence="1" type="ORF">PUN28_001571</name>
</gene>
<dbReference type="Gene3D" id="3.40.630.30">
    <property type="match status" value="1"/>
</dbReference>
<dbReference type="EMBL" id="JADYXP020000001">
    <property type="protein sequence ID" value="KAL0134876.1"/>
    <property type="molecule type" value="Genomic_DNA"/>
</dbReference>
<evidence type="ECO:0000313" key="1">
    <source>
        <dbReference type="EMBL" id="KAL0134876.1"/>
    </source>
</evidence>
<evidence type="ECO:0008006" key="3">
    <source>
        <dbReference type="Google" id="ProtNLM"/>
    </source>
</evidence>
<sequence length="224" mass="26015">MICSRCRRYVQTKSVRLDLPSLNIQGDVCRIDCVDGDHFVAVTLNDEVIDVDRVYYDRLDDEWREVQTNRDKVLFYVLSQIVYPDFDTPQPDKLESLYALVDEFDVVFLRWQGGKAIGFYTVKPTGTEVFSTKERYVMPVVDTAYIRSEYRNQGFGTGILLDVITRFPNEDIGFSKPISNGMLKILKTFLMSRKEYRLHFWEVADCDISGSQQLVWCSLKRAAL</sequence>
<keyword evidence="2" id="KW-1185">Reference proteome</keyword>
<dbReference type="PANTHER" id="PTHR22442:SF10">
    <property type="entry name" value="N-ACETYLTRANSFERASE, GNAT FAMILY-RELATED"/>
    <property type="match status" value="1"/>
</dbReference>
<organism evidence="1 2">
    <name type="scientific">Cardiocondyla obscurior</name>
    <dbReference type="NCBI Taxonomy" id="286306"/>
    <lineage>
        <taxon>Eukaryota</taxon>
        <taxon>Metazoa</taxon>
        <taxon>Ecdysozoa</taxon>
        <taxon>Arthropoda</taxon>
        <taxon>Hexapoda</taxon>
        <taxon>Insecta</taxon>
        <taxon>Pterygota</taxon>
        <taxon>Neoptera</taxon>
        <taxon>Endopterygota</taxon>
        <taxon>Hymenoptera</taxon>
        <taxon>Apocrita</taxon>
        <taxon>Aculeata</taxon>
        <taxon>Formicoidea</taxon>
        <taxon>Formicidae</taxon>
        <taxon>Myrmicinae</taxon>
        <taxon>Cardiocondyla</taxon>
    </lineage>
</organism>